<dbReference type="SUPFAM" id="SSF88946">
    <property type="entry name" value="Sigma2 domain of RNA polymerase sigma factors"/>
    <property type="match status" value="1"/>
</dbReference>
<dbReference type="Proteomes" id="UP000594042">
    <property type="component" value="Chromosome"/>
</dbReference>
<keyword evidence="3" id="KW-0731">Sigma factor</keyword>
<dbReference type="Pfam" id="PF04542">
    <property type="entry name" value="Sigma70_r2"/>
    <property type="match status" value="1"/>
</dbReference>
<evidence type="ECO:0000259" key="5">
    <source>
        <dbReference type="Pfam" id="PF04542"/>
    </source>
</evidence>
<dbReference type="GO" id="GO:0006352">
    <property type="term" value="P:DNA-templated transcription initiation"/>
    <property type="evidence" value="ECO:0007669"/>
    <property type="project" value="InterPro"/>
</dbReference>
<feature type="domain" description="RNA polymerase sigma-70 region 2" evidence="5">
    <location>
        <begin position="26"/>
        <end position="92"/>
    </location>
</feature>
<name>A0A7G1HVB4_9BACT</name>
<dbReference type="InterPro" id="IPR007627">
    <property type="entry name" value="RNA_pol_sigma70_r2"/>
</dbReference>
<dbReference type="GO" id="GO:0003677">
    <property type="term" value="F:DNA binding"/>
    <property type="evidence" value="ECO:0007669"/>
    <property type="project" value="InterPro"/>
</dbReference>
<dbReference type="Gene3D" id="1.10.10.10">
    <property type="entry name" value="Winged helix-like DNA-binding domain superfamily/Winged helix DNA-binding domain"/>
    <property type="match status" value="1"/>
</dbReference>
<dbReference type="RefSeq" id="WP_021929946.1">
    <property type="nucleotide sequence ID" value="NZ_AP023322.1"/>
</dbReference>
<evidence type="ECO:0000259" key="6">
    <source>
        <dbReference type="Pfam" id="PF08281"/>
    </source>
</evidence>
<evidence type="ECO:0000313" key="8">
    <source>
        <dbReference type="Proteomes" id="UP000594042"/>
    </source>
</evidence>
<dbReference type="Gene3D" id="1.10.1740.10">
    <property type="match status" value="1"/>
</dbReference>
<feature type="domain" description="RNA polymerase sigma factor 70 region 4 type 2" evidence="6">
    <location>
        <begin position="123"/>
        <end position="166"/>
    </location>
</feature>
<organism evidence="7 8">
    <name type="scientific">Coprobacter secundus subsp. similis</name>
    <dbReference type="NCBI Taxonomy" id="2751153"/>
    <lineage>
        <taxon>Bacteria</taxon>
        <taxon>Pseudomonadati</taxon>
        <taxon>Bacteroidota</taxon>
        <taxon>Bacteroidia</taxon>
        <taxon>Bacteroidales</taxon>
        <taxon>Barnesiellaceae</taxon>
        <taxon>Coprobacter</taxon>
    </lineage>
</organism>
<dbReference type="SUPFAM" id="SSF88659">
    <property type="entry name" value="Sigma3 and sigma4 domains of RNA polymerase sigma factors"/>
    <property type="match status" value="1"/>
</dbReference>
<keyword evidence="8" id="KW-1185">Reference proteome</keyword>
<dbReference type="NCBIfam" id="TIGR02937">
    <property type="entry name" value="sigma70-ECF"/>
    <property type="match status" value="1"/>
</dbReference>
<dbReference type="PANTHER" id="PTHR43133">
    <property type="entry name" value="RNA POLYMERASE ECF-TYPE SIGMA FACTO"/>
    <property type="match status" value="1"/>
</dbReference>
<accession>A0A7G1HVB4</accession>
<dbReference type="InterPro" id="IPR039425">
    <property type="entry name" value="RNA_pol_sigma-70-like"/>
</dbReference>
<gene>
    <name evidence="7" type="ORF">Cop2CBH44_04710</name>
</gene>
<proteinExistence type="inferred from homology"/>
<reference evidence="8" key="1">
    <citation type="submission" date="2020-07" db="EMBL/GenBank/DDBJ databases">
        <title>Complete genome sequencing of Coprobacter sp. strain 2CBH44.</title>
        <authorList>
            <person name="Sakamoto M."/>
            <person name="Murakami T."/>
            <person name="Mori H."/>
        </authorList>
    </citation>
    <scope>NUCLEOTIDE SEQUENCE [LARGE SCALE GENOMIC DNA]</scope>
    <source>
        <strain evidence="8">2CBH44</strain>
    </source>
</reference>
<dbReference type="AlphaFoldDB" id="A0A7G1HVB4"/>
<evidence type="ECO:0000256" key="4">
    <source>
        <dbReference type="ARBA" id="ARBA00023163"/>
    </source>
</evidence>
<dbReference type="InterPro" id="IPR013325">
    <property type="entry name" value="RNA_pol_sigma_r2"/>
</dbReference>
<dbReference type="InterPro" id="IPR013249">
    <property type="entry name" value="RNA_pol_sigma70_r4_t2"/>
</dbReference>
<comment type="similarity">
    <text evidence="1">Belongs to the sigma-70 factor family. ECF subfamily.</text>
</comment>
<dbReference type="EMBL" id="AP023322">
    <property type="protein sequence ID" value="BCI62118.1"/>
    <property type="molecule type" value="Genomic_DNA"/>
</dbReference>
<dbReference type="Pfam" id="PF08281">
    <property type="entry name" value="Sigma70_r4_2"/>
    <property type="match status" value="1"/>
</dbReference>
<evidence type="ECO:0000313" key="7">
    <source>
        <dbReference type="EMBL" id="BCI62118.1"/>
    </source>
</evidence>
<dbReference type="PANTHER" id="PTHR43133:SF51">
    <property type="entry name" value="RNA POLYMERASE SIGMA FACTOR"/>
    <property type="match status" value="1"/>
</dbReference>
<protein>
    <submittedName>
        <fullName evidence="7">RNA polymerase sigma factor</fullName>
    </submittedName>
</protein>
<dbReference type="InterPro" id="IPR036388">
    <property type="entry name" value="WH-like_DNA-bd_sf"/>
</dbReference>
<evidence type="ECO:0000256" key="3">
    <source>
        <dbReference type="ARBA" id="ARBA00023082"/>
    </source>
</evidence>
<sequence>MSKEQQDPILEWILNPDTRAGGFESLIKTYREPLYWHIRRLVVSHEDAEDALQNTFMNVYRSIDTFRRDSSLRTWLYKIATNEALTILRNRKLEYTSYDNEACEQLIDRLYADNEIDGDNILLKFQEAILRLPPKQQLVFNLRYYDEMSYEEISQLTGTSVGSLKTGYHYAAEKIKKYMMDSQI</sequence>
<keyword evidence="4" id="KW-0804">Transcription</keyword>
<keyword evidence="2" id="KW-0805">Transcription regulation</keyword>
<dbReference type="GO" id="GO:0016987">
    <property type="term" value="F:sigma factor activity"/>
    <property type="evidence" value="ECO:0007669"/>
    <property type="project" value="UniProtKB-KW"/>
</dbReference>
<dbReference type="CDD" id="cd06171">
    <property type="entry name" value="Sigma70_r4"/>
    <property type="match status" value="1"/>
</dbReference>
<dbReference type="KEGG" id="copr:Cop2CBH44_04710"/>
<dbReference type="InterPro" id="IPR013324">
    <property type="entry name" value="RNA_pol_sigma_r3/r4-like"/>
</dbReference>
<evidence type="ECO:0000256" key="1">
    <source>
        <dbReference type="ARBA" id="ARBA00010641"/>
    </source>
</evidence>
<evidence type="ECO:0000256" key="2">
    <source>
        <dbReference type="ARBA" id="ARBA00023015"/>
    </source>
</evidence>
<dbReference type="InterPro" id="IPR014284">
    <property type="entry name" value="RNA_pol_sigma-70_dom"/>
</dbReference>